<comment type="caution">
    <text evidence="10">The sequence shown here is derived from an EMBL/GenBank/DDBJ whole genome shotgun (WGS) entry which is preliminary data.</text>
</comment>
<dbReference type="InterPro" id="IPR037143">
    <property type="entry name" value="4-PPantetheinyl_Trfase_dom_sf"/>
</dbReference>
<dbReference type="InterPro" id="IPR002582">
    <property type="entry name" value="ACPS"/>
</dbReference>
<evidence type="ECO:0000259" key="9">
    <source>
        <dbReference type="Pfam" id="PF01648"/>
    </source>
</evidence>
<dbReference type="GO" id="GO:0005737">
    <property type="term" value="C:cytoplasm"/>
    <property type="evidence" value="ECO:0007669"/>
    <property type="project" value="UniProtKB-SubCell"/>
</dbReference>
<comment type="similarity">
    <text evidence="8">Belongs to the P-Pant transferase superfamily. AcpS family.</text>
</comment>
<accession>A0A7W6LE47</accession>
<evidence type="ECO:0000313" key="11">
    <source>
        <dbReference type="Proteomes" id="UP000519897"/>
    </source>
</evidence>
<dbReference type="InterPro" id="IPR004568">
    <property type="entry name" value="Ppantetheine-prot_Trfase_dom"/>
</dbReference>
<evidence type="ECO:0000256" key="2">
    <source>
        <dbReference type="ARBA" id="ARBA00022679"/>
    </source>
</evidence>
<organism evidence="10 11">
    <name type="scientific">Rhizobium rhizoryzae</name>
    <dbReference type="NCBI Taxonomy" id="451876"/>
    <lineage>
        <taxon>Bacteria</taxon>
        <taxon>Pseudomonadati</taxon>
        <taxon>Pseudomonadota</taxon>
        <taxon>Alphaproteobacteria</taxon>
        <taxon>Hyphomicrobiales</taxon>
        <taxon>Rhizobiaceae</taxon>
        <taxon>Rhizobium/Agrobacterium group</taxon>
        <taxon>Rhizobium</taxon>
    </lineage>
</organism>
<dbReference type="AlphaFoldDB" id="A0A7W6LE47"/>
<keyword evidence="8" id="KW-0963">Cytoplasm</keyword>
<evidence type="ECO:0000256" key="7">
    <source>
        <dbReference type="ARBA" id="ARBA00023160"/>
    </source>
</evidence>
<proteinExistence type="inferred from homology"/>
<keyword evidence="2 8" id="KW-0808">Transferase</keyword>
<dbReference type="SUPFAM" id="SSF56214">
    <property type="entry name" value="4'-phosphopantetheinyl transferase"/>
    <property type="match status" value="1"/>
</dbReference>
<keyword evidence="5 8" id="KW-0460">Magnesium</keyword>
<dbReference type="GO" id="GO:0006633">
    <property type="term" value="P:fatty acid biosynthetic process"/>
    <property type="evidence" value="ECO:0007669"/>
    <property type="project" value="UniProtKB-UniRule"/>
</dbReference>
<dbReference type="Pfam" id="PF01648">
    <property type="entry name" value="ACPS"/>
    <property type="match status" value="1"/>
</dbReference>
<comment type="function">
    <text evidence="8">Transfers the 4'-phosphopantetheine moiety from coenzyme A to a Ser of acyl-carrier-protein.</text>
</comment>
<name>A0A7W6LE47_9HYPH</name>
<evidence type="ECO:0000256" key="1">
    <source>
        <dbReference type="ARBA" id="ARBA00022516"/>
    </source>
</evidence>
<keyword evidence="7 8" id="KW-0275">Fatty acid biosynthesis</keyword>
<keyword evidence="3 8" id="KW-0479">Metal-binding</keyword>
<feature type="domain" description="4'-phosphopantetheinyl transferase" evidence="9">
    <location>
        <begin position="42"/>
        <end position="132"/>
    </location>
</feature>
<protein>
    <recommendedName>
        <fullName evidence="8">Holo-[acyl-carrier-protein] synthase</fullName>
        <shortName evidence="8">Holo-ACP synthase</shortName>
        <ecNumber evidence="8">2.7.8.7</ecNumber>
    </recommendedName>
    <alternativeName>
        <fullName evidence="8">4'-phosphopantetheinyl transferase AcpS</fullName>
    </alternativeName>
</protein>
<evidence type="ECO:0000256" key="4">
    <source>
        <dbReference type="ARBA" id="ARBA00022832"/>
    </source>
</evidence>
<feature type="binding site" evidence="8">
    <location>
        <position position="94"/>
    </location>
    <ligand>
        <name>Mg(2+)</name>
        <dbReference type="ChEBI" id="CHEBI:18420"/>
    </ligand>
</feature>
<evidence type="ECO:0000256" key="5">
    <source>
        <dbReference type="ARBA" id="ARBA00022842"/>
    </source>
</evidence>
<dbReference type="Gene3D" id="3.90.470.20">
    <property type="entry name" value="4'-phosphopantetheinyl transferase domain"/>
    <property type="match status" value="1"/>
</dbReference>
<keyword evidence="6 8" id="KW-0443">Lipid metabolism</keyword>
<evidence type="ECO:0000256" key="3">
    <source>
        <dbReference type="ARBA" id="ARBA00022723"/>
    </source>
</evidence>
<keyword evidence="4 8" id="KW-0276">Fatty acid metabolism</keyword>
<evidence type="ECO:0000256" key="8">
    <source>
        <dbReference type="HAMAP-Rule" id="MF_00101"/>
    </source>
</evidence>
<dbReference type="EC" id="2.7.8.7" evidence="8"/>
<keyword evidence="11" id="KW-1185">Reference proteome</keyword>
<evidence type="ECO:0000256" key="6">
    <source>
        <dbReference type="ARBA" id="ARBA00023098"/>
    </source>
</evidence>
<evidence type="ECO:0000313" key="10">
    <source>
        <dbReference type="EMBL" id="MBB4142653.1"/>
    </source>
</evidence>
<dbReference type="NCBIfam" id="TIGR00516">
    <property type="entry name" value="acpS"/>
    <property type="match status" value="1"/>
</dbReference>
<comment type="catalytic activity">
    <reaction evidence="8">
        <text>apo-[ACP] + CoA = holo-[ACP] + adenosine 3',5'-bisphosphate + H(+)</text>
        <dbReference type="Rhea" id="RHEA:12068"/>
        <dbReference type="Rhea" id="RHEA-COMP:9685"/>
        <dbReference type="Rhea" id="RHEA-COMP:9690"/>
        <dbReference type="ChEBI" id="CHEBI:15378"/>
        <dbReference type="ChEBI" id="CHEBI:29999"/>
        <dbReference type="ChEBI" id="CHEBI:57287"/>
        <dbReference type="ChEBI" id="CHEBI:58343"/>
        <dbReference type="ChEBI" id="CHEBI:64479"/>
        <dbReference type="EC" id="2.7.8.7"/>
    </reaction>
</comment>
<gene>
    <name evidence="8" type="primary">acpS</name>
    <name evidence="10" type="ORF">GGQ72_001152</name>
</gene>
<comment type="cofactor">
    <cofactor evidence="8">
        <name>Mg(2+)</name>
        <dbReference type="ChEBI" id="CHEBI:18420"/>
    </cofactor>
</comment>
<feature type="binding site" evidence="8">
    <location>
        <position position="45"/>
    </location>
    <ligand>
        <name>Mg(2+)</name>
        <dbReference type="ChEBI" id="CHEBI:18420"/>
    </ligand>
</feature>
<reference evidence="10 11" key="1">
    <citation type="submission" date="2020-08" db="EMBL/GenBank/DDBJ databases">
        <title>Genomic Encyclopedia of Type Strains, Phase IV (KMG-IV): sequencing the most valuable type-strain genomes for metagenomic binning, comparative biology and taxonomic classification.</title>
        <authorList>
            <person name="Goeker M."/>
        </authorList>
    </citation>
    <scope>NUCLEOTIDE SEQUENCE [LARGE SCALE GENOMIC DNA]</scope>
    <source>
        <strain evidence="10 11">DSM 29514</strain>
    </source>
</reference>
<dbReference type="Proteomes" id="UP000519897">
    <property type="component" value="Unassembled WGS sequence"/>
</dbReference>
<dbReference type="GO" id="GO:0000287">
    <property type="term" value="F:magnesium ion binding"/>
    <property type="evidence" value="ECO:0007669"/>
    <property type="project" value="UniProtKB-UniRule"/>
</dbReference>
<dbReference type="HAMAP" id="MF_00101">
    <property type="entry name" value="AcpS"/>
    <property type="match status" value="1"/>
</dbReference>
<dbReference type="EMBL" id="JACIEC010000001">
    <property type="protein sequence ID" value="MBB4142653.1"/>
    <property type="molecule type" value="Genomic_DNA"/>
</dbReference>
<sequence>MRYRLEDWRARPLSLERQHVAQIHLDGGFVDQGERITMIIGMGSDLIDIRRVEKSIERFGERFTHRCFTETERRKSDGRKTRAASYAKRFAAKEACSKALGTGIAQGVFWRDMGVVNLPSGKPTMLLTGGAGAHLASMMPAGHEAVIHLTITDEYPYAQAFVIIEARPISSEASILSR</sequence>
<comment type="subcellular location">
    <subcellularLocation>
        <location evidence="8">Cytoplasm</location>
    </subcellularLocation>
</comment>
<dbReference type="GO" id="GO:0008897">
    <property type="term" value="F:holo-[acyl-carrier-protein] synthase activity"/>
    <property type="evidence" value="ECO:0007669"/>
    <property type="project" value="UniProtKB-UniRule"/>
</dbReference>
<keyword evidence="1 8" id="KW-0444">Lipid biosynthesis</keyword>
<dbReference type="InterPro" id="IPR008278">
    <property type="entry name" value="4-PPantetheinyl_Trfase_dom"/>
</dbReference>
<dbReference type="NCBIfam" id="TIGR00556">
    <property type="entry name" value="pantethn_trn"/>
    <property type="match status" value="1"/>
</dbReference>